<protein>
    <submittedName>
        <fullName evidence="1">Uncharacterized protein OSJNBa0061K21.12</fullName>
    </submittedName>
</protein>
<gene>
    <name evidence="1" type="primary">OSJNBa0061K21.12</name>
</gene>
<sequence>MASGLSDDTAAMCRIRYAGEGSGSGSAAVAVRSSGHHVFEIRDYSILKAITPNTKCVKSGSSTPRSVSGRSRR</sequence>
<evidence type="ECO:0000313" key="1">
    <source>
        <dbReference type="EMBL" id="AAM08781.1"/>
    </source>
</evidence>
<proteinExistence type="predicted"/>
<reference evidence="1" key="1">
    <citation type="submission" date="2002-04" db="EMBL/GenBank/DDBJ databases">
        <title>Genomic Sequence For Oryza sativa, Niponbare Strain, Clone OSJNBa0061K21 From Chromosome 10, Complete Sequence.</title>
        <authorList>
            <person name="Spiegel L.A."/>
            <person name="Nascimento L.U."/>
            <person name="de la Bastide M."/>
            <person name="Vil D.M."/>
            <person name="Preston R.R."/>
            <person name="Huang E.N."/>
            <person name="See L.H."/>
            <person name="Shah R.S."/>
            <person name="O'Shaughnessy A."/>
            <person name="Rodriguez M.A."/>
            <person name="Shekher M."/>
            <person name="Kirchoff K.A."/>
            <person name="Baker J.P."/>
            <person name="Schutz K."/>
            <person name="Dedhia N.N."/>
            <person name="McCombie W.R."/>
        </authorList>
    </citation>
    <scope>NUCLEOTIDE SEQUENCE</scope>
</reference>
<name>Q8S865_ORYSA</name>
<dbReference type="EMBL" id="AC016780">
    <property type="protein sequence ID" value="AAM08781.1"/>
    <property type="molecule type" value="Genomic_DNA"/>
</dbReference>
<dbReference type="AlphaFoldDB" id="Q8S865"/>
<accession>Q8S865</accession>
<organism evidence="1">
    <name type="scientific">Oryza sativa</name>
    <name type="common">Rice</name>
    <dbReference type="NCBI Taxonomy" id="4530"/>
    <lineage>
        <taxon>Eukaryota</taxon>
        <taxon>Viridiplantae</taxon>
        <taxon>Streptophyta</taxon>
        <taxon>Embryophyta</taxon>
        <taxon>Tracheophyta</taxon>
        <taxon>Spermatophyta</taxon>
        <taxon>Magnoliopsida</taxon>
        <taxon>Liliopsida</taxon>
        <taxon>Poales</taxon>
        <taxon>Poaceae</taxon>
        <taxon>BOP clade</taxon>
        <taxon>Oryzoideae</taxon>
        <taxon>Oryzeae</taxon>
        <taxon>Oryzinae</taxon>
        <taxon>Oryza</taxon>
    </lineage>
</organism>